<dbReference type="InterPro" id="IPR006566">
    <property type="entry name" value="FBD"/>
</dbReference>
<reference evidence="2" key="1">
    <citation type="submission" date="2020-01" db="EMBL/GenBank/DDBJ databases">
        <authorList>
            <person name="Mishra B."/>
        </authorList>
    </citation>
    <scope>NUCLEOTIDE SEQUENCE [LARGE SCALE GENOMIC DNA]</scope>
</reference>
<dbReference type="PANTHER" id="PTHR31900:SF25">
    <property type="entry name" value="FBD DOMAIN-CONTAINING PROTEIN"/>
    <property type="match status" value="1"/>
</dbReference>
<dbReference type="Gene3D" id="1.20.1280.50">
    <property type="match status" value="1"/>
</dbReference>
<organism evidence="2 3">
    <name type="scientific">Microthlaspi erraticum</name>
    <dbReference type="NCBI Taxonomy" id="1685480"/>
    <lineage>
        <taxon>Eukaryota</taxon>
        <taxon>Viridiplantae</taxon>
        <taxon>Streptophyta</taxon>
        <taxon>Embryophyta</taxon>
        <taxon>Tracheophyta</taxon>
        <taxon>Spermatophyta</taxon>
        <taxon>Magnoliopsida</taxon>
        <taxon>eudicotyledons</taxon>
        <taxon>Gunneridae</taxon>
        <taxon>Pentapetalae</taxon>
        <taxon>rosids</taxon>
        <taxon>malvids</taxon>
        <taxon>Brassicales</taxon>
        <taxon>Brassicaceae</taxon>
        <taxon>Coluteocarpeae</taxon>
        <taxon>Microthlaspi</taxon>
    </lineage>
</organism>
<dbReference type="OrthoDB" id="1298252at2759"/>
<evidence type="ECO:0000313" key="3">
    <source>
        <dbReference type="Proteomes" id="UP000467841"/>
    </source>
</evidence>
<dbReference type="EMBL" id="CACVBM020001126">
    <property type="protein sequence ID" value="CAA7032704.1"/>
    <property type="molecule type" value="Genomic_DNA"/>
</dbReference>
<evidence type="ECO:0000313" key="2">
    <source>
        <dbReference type="EMBL" id="CAA7032704.1"/>
    </source>
</evidence>
<dbReference type="PANTHER" id="PTHR31900">
    <property type="entry name" value="F-BOX/RNI SUPERFAMILY PROTEIN-RELATED"/>
    <property type="match status" value="1"/>
</dbReference>
<dbReference type="Proteomes" id="UP000467841">
    <property type="component" value="Unassembled WGS sequence"/>
</dbReference>
<dbReference type="PROSITE" id="PS50181">
    <property type="entry name" value="FBOX"/>
    <property type="match status" value="1"/>
</dbReference>
<dbReference type="InterPro" id="IPR032675">
    <property type="entry name" value="LRR_dom_sf"/>
</dbReference>
<sequence>MMTKRGKSTGSSSQRLKELNRISELPDPLICQILSHLSTKEAVSTSVLSTRWRSLWLCVPALELGHWNLSDFSAFVSFCDRFFDSSRVSCIHRVKLNIAENEDEANPSHLKSWINAAVKRKIQRLNVLCPPESSYVMPGSLYKCETLVSLKLQYLEVNFVGVEFVSLPCLKTLHLKYVRYNRNDANFERLVSCCPVLEELEVLECDWLRAIVYRVVSRSLKKLTVHIHEDEPESEFRSGFVVDAPRLRFLSINDNLSDSFVIKNMDSDSKVDLSLPFGLIVFDEASVSSRRSSVGGFLSGISKVRDMTICKDTFKLICKYSRLEPLPQFGHLSHLRVTLYVSQMKWLPTFLERCPNLKSLVLVWDGNSERMCEDDWLNPRIRFSSVPECLLSSLEFVEFKTSITGHAPEITLVSYFLENSTILKKLTLRLDYYYANEKDFFTVLRVIPKRSITCQVVVL</sequence>
<comment type="caution">
    <text evidence="2">The sequence shown here is derived from an EMBL/GenBank/DDBJ whole genome shotgun (WGS) entry which is preliminary data.</text>
</comment>
<protein>
    <recommendedName>
        <fullName evidence="1">F-box domain-containing protein</fullName>
    </recommendedName>
</protein>
<evidence type="ECO:0000259" key="1">
    <source>
        <dbReference type="PROSITE" id="PS50181"/>
    </source>
</evidence>
<dbReference type="AlphaFoldDB" id="A0A6D2J108"/>
<dbReference type="InterPro" id="IPR001810">
    <property type="entry name" value="F-box_dom"/>
</dbReference>
<dbReference type="InterPro" id="IPR053781">
    <property type="entry name" value="F-box_AtFBL13-like"/>
</dbReference>
<keyword evidence="3" id="KW-1185">Reference proteome</keyword>
<proteinExistence type="predicted"/>
<gene>
    <name evidence="2" type="ORF">MERR_LOCUS19939</name>
</gene>
<dbReference type="InterPro" id="IPR055411">
    <property type="entry name" value="LRR_FXL15/At3g58940/PEG3-like"/>
</dbReference>
<dbReference type="InterPro" id="IPR050232">
    <property type="entry name" value="FBL13/AtMIF1-like"/>
</dbReference>
<dbReference type="Pfam" id="PF08387">
    <property type="entry name" value="FBD"/>
    <property type="match status" value="1"/>
</dbReference>
<dbReference type="CDD" id="cd22160">
    <property type="entry name" value="F-box_AtFBL13-like"/>
    <property type="match status" value="1"/>
</dbReference>
<name>A0A6D2J108_9BRAS</name>
<accession>A0A6D2J108</accession>
<dbReference type="Pfam" id="PF00646">
    <property type="entry name" value="F-box"/>
    <property type="match status" value="1"/>
</dbReference>
<feature type="domain" description="F-box" evidence="1">
    <location>
        <begin position="19"/>
        <end position="55"/>
    </location>
</feature>
<dbReference type="SMART" id="SM00579">
    <property type="entry name" value="FBD"/>
    <property type="match status" value="1"/>
</dbReference>
<dbReference type="Pfam" id="PF24758">
    <property type="entry name" value="LRR_At5g56370"/>
    <property type="match status" value="1"/>
</dbReference>
<dbReference type="Gene3D" id="3.80.10.10">
    <property type="entry name" value="Ribonuclease Inhibitor"/>
    <property type="match status" value="1"/>
</dbReference>
<dbReference type="SUPFAM" id="SSF81383">
    <property type="entry name" value="F-box domain"/>
    <property type="match status" value="1"/>
</dbReference>
<dbReference type="SUPFAM" id="SSF52047">
    <property type="entry name" value="RNI-like"/>
    <property type="match status" value="1"/>
</dbReference>
<dbReference type="InterPro" id="IPR036047">
    <property type="entry name" value="F-box-like_dom_sf"/>
</dbReference>